<dbReference type="Proteomes" id="UP000198767">
    <property type="component" value="Unassembled WGS sequence"/>
</dbReference>
<dbReference type="InterPro" id="IPR011893">
    <property type="entry name" value="Selenoprotein_Rdx-typ"/>
</dbReference>
<dbReference type="RefSeq" id="WP_090218825.1">
    <property type="nucleotide sequence ID" value="NZ_CANLDO010000015.1"/>
</dbReference>
<evidence type="ECO:0000313" key="2">
    <source>
        <dbReference type="EMBL" id="SCZ65403.1"/>
    </source>
</evidence>
<dbReference type="STRING" id="1156985.SAMN04488118_10627"/>
<keyword evidence="1" id="KW-0676">Redox-active center</keyword>
<reference evidence="2 3" key="1">
    <citation type="submission" date="2016-10" db="EMBL/GenBank/DDBJ databases">
        <authorList>
            <person name="de Groot N.N."/>
        </authorList>
    </citation>
    <scope>NUCLEOTIDE SEQUENCE [LARGE SCALE GENOMIC DNA]</scope>
    <source>
        <strain evidence="2 3">U95</strain>
    </source>
</reference>
<keyword evidence="3" id="KW-1185">Reference proteome</keyword>
<dbReference type="SUPFAM" id="SSF52833">
    <property type="entry name" value="Thioredoxin-like"/>
    <property type="match status" value="1"/>
</dbReference>
<gene>
    <name evidence="2" type="ORF">SAMN04488118_10627</name>
</gene>
<dbReference type="Gene3D" id="3.40.30.10">
    <property type="entry name" value="Glutaredoxin"/>
    <property type="match status" value="1"/>
</dbReference>
<protein>
    <submittedName>
        <fullName evidence="2">Selenoprotein W-related protein</fullName>
    </submittedName>
</protein>
<dbReference type="PANTHER" id="PTHR36417">
    <property type="entry name" value="SELENOPROTEIN DOMAIN PROTEIN (AFU_ORTHOLOGUE AFUA_1G05220)"/>
    <property type="match status" value="1"/>
</dbReference>
<dbReference type="InterPro" id="IPR036249">
    <property type="entry name" value="Thioredoxin-like_sf"/>
</dbReference>
<dbReference type="AlphaFoldDB" id="A0A1G5QU72"/>
<evidence type="ECO:0000313" key="3">
    <source>
        <dbReference type="Proteomes" id="UP000198767"/>
    </source>
</evidence>
<dbReference type="EMBL" id="FMWG01000006">
    <property type="protein sequence ID" value="SCZ65403.1"/>
    <property type="molecule type" value="Genomic_DNA"/>
</dbReference>
<dbReference type="OrthoDB" id="9811366at2"/>
<accession>A0A1G5QU72</accession>
<dbReference type="PANTHER" id="PTHR36417:SF2">
    <property type="entry name" value="SELENOPROTEIN DOMAIN PROTEIN (AFU_ORTHOLOGUE AFUA_1G05220)"/>
    <property type="match status" value="1"/>
</dbReference>
<organism evidence="2 3">
    <name type="scientific">Epibacterium ulvae</name>
    <dbReference type="NCBI Taxonomy" id="1156985"/>
    <lineage>
        <taxon>Bacteria</taxon>
        <taxon>Pseudomonadati</taxon>
        <taxon>Pseudomonadota</taxon>
        <taxon>Alphaproteobacteria</taxon>
        <taxon>Rhodobacterales</taxon>
        <taxon>Roseobacteraceae</taxon>
        <taxon>Epibacterium</taxon>
    </lineage>
</organism>
<evidence type="ECO:0000256" key="1">
    <source>
        <dbReference type="ARBA" id="ARBA00023284"/>
    </source>
</evidence>
<sequence>MTKPTQKPVVTITYCIGCNWLLRAGWMAQELLSTFKEQLGGVTLVPGETGGIFEIHLDTTLIWERKRDGGFPDVKDLKTRVRDKINPNQDLGHLDRVEQASPE</sequence>
<proteinExistence type="predicted"/>
<name>A0A1G5QU72_9RHOB</name>
<dbReference type="NCBIfam" id="TIGR02174">
    <property type="entry name" value="CXXU_selWTH"/>
    <property type="match status" value="1"/>
</dbReference>
<dbReference type="Pfam" id="PF10262">
    <property type="entry name" value="Rdx"/>
    <property type="match status" value="1"/>
</dbReference>